<reference evidence="6" key="1">
    <citation type="submission" date="2016-04" db="EMBL/GenBank/DDBJ databases">
        <authorList>
            <person name="Evans L.H."/>
            <person name="Alamgir A."/>
            <person name="Owens N."/>
            <person name="Weber N.D."/>
            <person name="Virtaneva K."/>
            <person name="Barbian K."/>
            <person name="Babar A."/>
            <person name="Rosenke K."/>
        </authorList>
    </citation>
    <scope>NUCLEOTIDE SEQUENCE [LARGE SCALE GENOMIC DNA]</scope>
    <source>
        <strain evidence="6">CBS 101.48</strain>
    </source>
</reference>
<dbReference type="InParanoid" id="A0A163K655"/>
<dbReference type="OMA" id="PRRNWPW"/>
<evidence type="ECO:0000256" key="3">
    <source>
        <dbReference type="ARBA" id="ARBA00022833"/>
    </source>
</evidence>
<dbReference type="Proteomes" id="UP000078561">
    <property type="component" value="Unassembled WGS sequence"/>
</dbReference>
<organism evidence="6">
    <name type="scientific">Absidia glauca</name>
    <name type="common">Pin mould</name>
    <dbReference type="NCBI Taxonomy" id="4829"/>
    <lineage>
        <taxon>Eukaryota</taxon>
        <taxon>Fungi</taxon>
        <taxon>Fungi incertae sedis</taxon>
        <taxon>Mucoromycota</taxon>
        <taxon>Mucoromycotina</taxon>
        <taxon>Mucoromycetes</taxon>
        <taxon>Mucorales</taxon>
        <taxon>Cunninghamellaceae</taxon>
        <taxon>Absidia</taxon>
    </lineage>
</organism>
<proteinExistence type="predicted"/>
<evidence type="ECO:0000259" key="5">
    <source>
        <dbReference type="SMART" id="SM00249"/>
    </source>
</evidence>
<keyword evidence="2" id="KW-0863">Zinc-finger</keyword>
<evidence type="ECO:0000313" key="6">
    <source>
        <dbReference type="EMBL" id="SAM08466.1"/>
    </source>
</evidence>
<gene>
    <name evidence="6" type="primary">ABSGL_14129.1 scaffold 14385</name>
</gene>
<dbReference type="GO" id="GO:0008270">
    <property type="term" value="F:zinc ion binding"/>
    <property type="evidence" value="ECO:0007669"/>
    <property type="project" value="UniProtKB-KW"/>
</dbReference>
<evidence type="ECO:0000256" key="1">
    <source>
        <dbReference type="ARBA" id="ARBA00022723"/>
    </source>
</evidence>
<dbReference type="OrthoDB" id="4080456at2759"/>
<evidence type="ECO:0000256" key="4">
    <source>
        <dbReference type="SAM" id="MobiDB-lite"/>
    </source>
</evidence>
<dbReference type="SMART" id="SM00249">
    <property type="entry name" value="PHD"/>
    <property type="match status" value="1"/>
</dbReference>
<keyword evidence="1" id="KW-0479">Metal-binding</keyword>
<feature type="domain" description="Zinc finger PHD-type" evidence="5">
    <location>
        <begin position="28"/>
        <end position="78"/>
    </location>
</feature>
<evidence type="ECO:0000313" key="7">
    <source>
        <dbReference type="Proteomes" id="UP000078561"/>
    </source>
</evidence>
<dbReference type="InterPro" id="IPR016181">
    <property type="entry name" value="Acyl_CoA_acyltransferase"/>
</dbReference>
<keyword evidence="3" id="KW-0862">Zinc</keyword>
<dbReference type="InterPro" id="IPR011011">
    <property type="entry name" value="Znf_FYVE_PHD"/>
</dbReference>
<dbReference type="InterPro" id="IPR019786">
    <property type="entry name" value="Zinc_finger_PHD-type_CS"/>
</dbReference>
<dbReference type="EMBL" id="LT554895">
    <property type="protein sequence ID" value="SAM08466.1"/>
    <property type="molecule type" value="Genomic_DNA"/>
</dbReference>
<dbReference type="Gene3D" id="3.90.980.20">
    <property type="match status" value="1"/>
</dbReference>
<accession>A0A163K655</accession>
<dbReference type="SUPFAM" id="SSF57903">
    <property type="entry name" value="FYVE/PHD zinc finger"/>
    <property type="match status" value="1"/>
</dbReference>
<protein>
    <recommendedName>
        <fullName evidence="5">Zinc finger PHD-type domain-containing protein</fullName>
    </recommendedName>
</protein>
<feature type="region of interest" description="Disordered" evidence="4">
    <location>
        <begin position="363"/>
        <end position="390"/>
    </location>
</feature>
<feature type="region of interest" description="Disordered" evidence="4">
    <location>
        <begin position="180"/>
        <end position="304"/>
    </location>
</feature>
<dbReference type="PROSITE" id="PS01359">
    <property type="entry name" value="ZF_PHD_1"/>
    <property type="match status" value="1"/>
</dbReference>
<dbReference type="SUPFAM" id="SSF55729">
    <property type="entry name" value="Acyl-CoA N-acyltransferases (Nat)"/>
    <property type="match status" value="1"/>
</dbReference>
<keyword evidence="7" id="KW-1185">Reference proteome</keyword>
<dbReference type="AlphaFoldDB" id="A0A163K655"/>
<dbReference type="STRING" id="4829.A0A163K655"/>
<dbReference type="InterPro" id="IPR001965">
    <property type="entry name" value="Znf_PHD"/>
</dbReference>
<evidence type="ECO:0000256" key="2">
    <source>
        <dbReference type="ARBA" id="ARBA00022771"/>
    </source>
</evidence>
<feature type="compositionally biased region" description="Low complexity" evidence="4">
    <location>
        <begin position="364"/>
        <end position="388"/>
    </location>
</feature>
<sequence>MAPPHSLPYDLSSLTWNEAHTRNDQAKYCYCGKDYKENKAMIRCELCQQLFHPECVPSVSKPMLYGDVYYDFECSVCTQADEKYQRRSMKWKEVVTLVLYHITMQRRFSKGQQQENFFFRFSTEICDFLESHWDTLLFDRSRPTTWRNTVASTLSTHPQLFLSGAVKMEEYGKGWWALKSEEPPKKHSNGPERQSISKPDKKLKKRKVSVDEESWAMNRRSSQSAVPTKRMRRSSTDMEPEDETKDKGKDKENEPDQKIEAEKKSPLKAKKDEKEKKAKRKDKDSVKKSKKHDPPAMVPMSQQEEWQTYQTLDHAQQRLTSLAARFKRKLALRRLKRNMNLKLFDLDHSVSQHLRSKKTNLEPMAKSTATAPTPSSSSTVSTAEMEAAQNMKSTKYSHSFASRLYGRPHHANTLTSDECWLSAWNGRKLRPYIRRDYENKPVRMQLLEQIKAANGRPHHQQQLDQLNSAMSKTSIDYVYFQREHLEQANQLLARCFWDGVDVSESLQFPEFSVIALYKRCVIGCAFMTPEAYITYFAVMAGWERAGIGQ</sequence>
<name>A0A163K655_ABSGL</name>
<feature type="compositionally biased region" description="Basic and acidic residues" evidence="4">
    <location>
        <begin position="244"/>
        <end position="287"/>
    </location>
</feature>